<gene>
    <name evidence="1" type="ORF">RZN69_06140</name>
</gene>
<dbReference type="AlphaFoldDB" id="A0AAQ3LB94"/>
<name>A0AAQ3LB94_9BACT</name>
<accession>A0AAQ3LB94</accession>
<sequence length="252" mass="28522">MHHKTHRYHIPITFRLLLLGALLAFSNLKAESQPAVGNIAVVNAYGTPCDVMHVLSAYQVGAEVWASSVMETPSQGCITLAIAIATKHSQQIRLKAPSLVVRNIGNFNLSESEWDRWNQEYVGNGKLLYRHGDITSTYDPGLGTGWVDTMALGWAYVAFYPHIYIQDIGWFYIEEGPILSSDDLHIWRYGNDHFVARDSPYELNTYNLWNETYGWIMASSFTRPYVYQYSTESWMELSPPISPATMVTDGAE</sequence>
<evidence type="ECO:0000313" key="2">
    <source>
        <dbReference type="Proteomes" id="UP001304300"/>
    </source>
</evidence>
<proteinExistence type="predicted"/>
<reference evidence="1 2" key="1">
    <citation type="submission" date="2023-10" db="EMBL/GenBank/DDBJ databases">
        <title>Rubellicoccus peritrichatus gen. nov., sp. nov., isolated from an algae of coral reef tank.</title>
        <authorList>
            <person name="Luo J."/>
        </authorList>
    </citation>
    <scope>NUCLEOTIDE SEQUENCE [LARGE SCALE GENOMIC DNA]</scope>
    <source>
        <strain evidence="1 2">CR14</strain>
    </source>
</reference>
<dbReference type="EMBL" id="CP136920">
    <property type="protein sequence ID" value="WOO42665.1"/>
    <property type="molecule type" value="Genomic_DNA"/>
</dbReference>
<dbReference type="Proteomes" id="UP001304300">
    <property type="component" value="Chromosome"/>
</dbReference>
<protein>
    <submittedName>
        <fullName evidence="1">Uncharacterized protein</fullName>
    </submittedName>
</protein>
<organism evidence="1 2">
    <name type="scientific">Rubellicoccus peritrichatus</name>
    <dbReference type="NCBI Taxonomy" id="3080537"/>
    <lineage>
        <taxon>Bacteria</taxon>
        <taxon>Pseudomonadati</taxon>
        <taxon>Verrucomicrobiota</taxon>
        <taxon>Opitutia</taxon>
        <taxon>Puniceicoccales</taxon>
        <taxon>Cerasicoccaceae</taxon>
        <taxon>Rubellicoccus</taxon>
    </lineage>
</organism>
<dbReference type="KEGG" id="puo:RZN69_06140"/>
<dbReference type="RefSeq" id="WP_317835190.1">
    <property type="nucleotide sequence ID" value="NZ_CP136920.1"/>
</dbReference>
<keyword evidence="2" id="KW-1185">Reference proteome</keyword>
<evidence type="ECO:0000313" key="1">
    <source>
        <dbReference type="EMBL" id="WOO42665.1"/>
    </source>
</evidence>